<organism evidence="1">
    <name type="scientific">Scylla olivacea</name>
    <name type="common">Orange mud crab</name>
    <name type="synonym">Cancer olivacea</name>
    <dbReference type="NCBI Taxonomy" id="85551"/>
    <lineage>
        <taxon>Eukaryota</taxon>
        <taxon>Metazoa</taxon>
        <taxon>Ecdysozoa</taxon>
        <taxon>Arthropoda</taxon>
        <taxon>Crustacea</taxon>
        <taxon>Multicrustacea</taxon>
        <taxon>Malacostraca</taxon>
        <taxon>Eumalacostraca</taxon>
        <taxon>Eucarida</taxon>
        <taxon>Decapoda</taxon>
        <taxon>Pleocyemata</taxon>
        <taxon>Brachyura</taxon>
        <taxon>Eubrachyura</taxon>
        <taxon>Portunoidea</taxon>
        <taxon>Portunidae</taxon>
        <taxon>Portuninae</taxon>
        <taxon>Scylla</taxon>
    </lineage>
</organism>
<dbReference type="AlphaFoldDB" id="A0A0P4VVK7"/>
<accession>A0A0P4VVK7</accession>
<protein>
    <submittedName>
        <fullName evidence="1">Uncharacterized protein</fullName>
    </submittedName>
</protein>
<sequence length="126" mass="13583">MQSQNIVLTGSFFPRQLEHCYYHGTVKDYSGAIAAFRTCNGLAGIIQLGNETLLVSPMVGGEKLVSGKLRRGWEGRVGVGKELEGRALGQCIRIGTEASPAKYSVGYFSPAPSVIRTGHAAEKVRR</sequence>
<dbReference type="EMBL" id="GDRN01148881">
    <property type="protein sequence ID" value="JAI56630.1"/>
    <property type="molecule type" value="Transcribed_RNA"/>
</dbReference>
<proteinExistence type="predicted"/>
<reference evidence="1" key="1">
    <citation type="submission" date="2015-09" db="EMBL/GenBank/DDBJ databases">
        <title>Scylla olivacea transcriptome.</title>
        <authorList>
            <person name="Ikhwanuddin M."/>
        </authorList>
    </citation>
    <scope>NUCLEOTIDE SEQUENCE</scope>
</reference>
<evidence type="ECO:0000313" key="1">
    <source>
        <dbReference type="EMBL" id="JAI56630.1"/>
    </source>
</evidence>
<name>A0A0P4VVK7_SCYOL</name>